<dbReference type="Proteomes" id="UP001059041">
    <property type="component" value="Linkage Group LG14"/>
</dbReference>
<feature type="domain" description="SPRY-associated" evidence="4">
    <location>
        <begin position="348"/>
        <end position="394"/>
    </location>
</feature>
<keyword evidence="2" id="KW-0677">Repeat</keyword>
<feature type="compositionally biased region" description="Pro residues" evidence="3">
    <location>
        <begin position="478"/>
        <end position="487"/>
    </location>
</feature>
<dbReference type="Pfam" id="PF13765">
    <property type="entry name" value="PRY"/>
    <property type="match status" value="1"/>
</dbReference>
<evidence type="ECO:0000259" key="4">
    <source>
        <dbReference type="SMART" id="SM00589"/>
    </source>
</evidence>
<protein>
    <submittedName>
        <fullName evidence="5">Stonustoxin subunit alpha-like</fullName>
    </submittedName>
</protein>
<dbReference type="SMART" id="SM00589">
    <property type="entry name" value="PRY"/>
    <property type="match status" value="1"/>
</dbReference>
<evidence type="ECO:0000313" key="5">
    <source>
        <dbReference type="EMBL" id="KAI7800626.1"/>
    </source>
</evidence>
<dbReference type="InterPro" id="IPR013320">
    <property type="entry name" value="ConA-like_dom_sf"/>
</dbReference>
<feature type="compositionally biased region" description="Basic residues" evidence="3">
    <location>
        <begin position="1"/>
        <end position="10"/>
    </location>
</feature>
<dbReference type="EMBL" id="JAFHDT010000014">
    <property type="protein sequence ID" value="KAI7800626.1"/>
    <property type="molecule type" value="Genomic_DNA"/>
</dbReference>
<accession>A0A9W7WIC3</accession>
<organism evidence="5 6">
    <name type="scientific">Triplophysa rosa</name>
    <name type="common">Cave loach</name>
    <dbReference type="NCBI Taxonomy" id="992332"/>
    <lineage>
        <taxon>Eukaryota</taxon>
        <taxon>Metazoa</taxon>
        <taxon>Chordata</taxon>
        <taxon>Craniata</taxon>
        <taxon>Vertebrata</taxon>
        <taxon>Euteleostomi</taxon>
        <taxon>Actinopterygii</taxon>
        <taxon>Neopterygii</taxon>
        <taxon>Teleostei</taxon>
        <taxon>Ostariophysi</taxon>
        <taxon>Cypriniformes</taxon>
        <taxon>Nemacheilidae</taxon>
        <taxon>Triplophysa</taxon>
    </lineage>
</organism>
<dbReference type="Gene3D" id="2.60.120.920">
    <property type="match status" value="1"/>
</dbReference>
<dbReference type="InterPro" id="IPR051261">
    <property type="entry name" value="NLR"/>
</dbReference>
<evidence type="ECO:0000256" key="2">
    <source>
        <dbReference type="ARBA" id="ARBA00022737"/>
    </source>
</evidence>
<dbReference type="SUPFAM" id="SSF52047">
    <property type="entry name" value="RNI-like"/>
    <property type="match status" value="1"/>
</dbReference>
<dbReference type="AlphaFoldDB" id="A0A9W7WIC3"/>
<dbReference type="Gene3D" id="3.80.10.10">
    <property type="entry name" value="Ribonuclease Inhibitor"/>
    <property type="match status" value="1"/>
</dbReference>
<feature type="compositionally biased region" description="Basic and acidic residues" evidence="3">
    <location>
        <begin position="69"/>
        <end position="78"/>
    </location>
</feature>
<dbReference type="InterPro" id="IPR006574">
    <property type="entry name" value="PRY"/>
</dbReference>
<dbReference type="PANTHER" id="PTHR24106">
    <property type="entry name" value="NACHT, LRR AND CARD DOMAINS-CONTAINING"/>
    <property type="match status" value="1"/>
</dbReference>
<dbReference type="InterPro" id="IPR043136">
    <property type="entry name" value="B30.2/SPRY_sf"/>
</dbReference>
<proteinExistence type="predicted"/>
<sequence>MPKGTPVRKKVMGDQGVRGREGDRTLFDLKRAGKGAFQVLLSSSCTSGKHGTGGGRGLEPRSNPRRHVASRERQERQCGHCNPTLSAARESMADISTSASSWARPPEGGSPRNRLSRMAVRHPPMLHDTSHHCHAPFLITWLRNKTVGPSRGERSDEQSEVRTVREPVADGLALTVILISPSLLAVAGGRAVVLPSRNGKQTRWWLSPVGTQPPVTQRLNSQPSAVRAGRINKGCPSVLEADLVSVPLLDECVAPMRTAGHATLEKFPLLECRRLSGCMVTDEGCCYLASALSSNPSHLRELDLSYNHPQHSLQLLSDRLNDPNHTLNKLNVDHGGEFRVTAGLHKYVCDVTLDLNTTNTHLKLTEENRRITNVNERQSYPGHPDRFEGVPQASSPVPATLQVQPAPQPVVQLATSLVQPAASPVQPAVQPVIQPAPSQIKPAPSPVQSVFSTVPPYSLGHYPHPSSPKHLPVSSGPPKSPPPVPSMPSVPKFWPPIPPPPPMFVIFSGLPEPHFCLLHVPP</sequence>
<keyword evidence="1" id="KW-0433">Leucine-rich repeat</keyword>
<feature type="region of interest" description="Disordered" evidence="3">
    <location>
        <begin position="44"/>
        <end position="115"/>
    </location>
</feature>
<dbReference type="SUPFAM" id="SSF49899">
    <property type="entry name" value="Concanavalin A-like lectins/glucanases"/>
    <property type="match status" value="1"/>
</dbReference>
<feature type="region of interest" description="Disordered" evidence="3">
    <location>
        <begin position="461"/>
        <end position="487"/>
    </location>
</feature>
<name>A0A9W7WIC3_TRIRA</name>
<evidence type="ECO:0000256" key="1">
    <source>
        <dbReference type="ARBA" id="ARBA00022614"/>
    </source>
</evidence>
<reference evidence="5" key="1">
    <citation type="submission" date="2021-02" db="EMBL/GenBank/DDBJ databases">
        <title>Comparative genomics reveals that relaxation of natural selection precedes convergent phenotypic evolution of cavefish.</title>
        <authorList>
            <person name="Peng Z."/>
        </authorList>
    </citation>
    <scope>NUCLEOTIDE SEQUENCE</scope>
    <source>
        <tissue evidence="5">Muscle</tissue>
    </source>
</reference>
<gene>
    <name evidence="5" type="ORF">IRJ41_007723</name>
</gene>
<evidence type="ECO:0000313" key="6">
    <source>
        <dbReference type="Proteomes" id="UP001059041"/>
    </source>
</evidence>
<dbReference type="InterPro" id="IPR032675">
    <property type="entry name" value="LRR_dom_sf"/>
</dbReference>
<comment type="caution">
    <text evidence="5">The sequence shown here is derived from an EMBL/GenBank/DDBJ whole genome shotgun (WGS) entry which is preliminary data.</text>
</comment>
<evidence type="ECO:0000256" key="3">
    <source>
        <dbReference type="SAM" id="MobiDB-lite"/>
    </source>
</evidence>
<keyword evidence="6" id="KW-1185">Reference proteome</keyword>
<feature type="region of interest" description="Disordered" evidence="3">
    <location>
        <begin position="1"/>
        <end position="22"/>
    </location>
</feature>